<keyword evidence="6 8" id="KW-1133">Transmembrane helix</keyword>
<keyword evidence="4 8" id="KW-1003">Cell membrane</keyword>
<feature type="transmembrane region" description="Helical" evidence="9">
    <location>
        <begin position="239"/>
        <end position="261"/>
    </location>
</feature>
<accession>A0ABR8XND4</accession>
<evidence type="ECO:0000256" key="7">
    <source>
        <dbReference type="ARBA" id="ARBA00023136"/>
    </source>
</evidence>
<dbReference type="PANTHER" id="PTHR43337">
    <property type="entry name" value="XANTHINE/URACIL PERMEASE C887.17-RELATED"/>
    <property type="match status" value="1"/>
</dbReference>
<comment type="similarity">
    <text evidence="2 8">Belongs to the nucleobase:cation symporter-2 (NCS2) (TC 2.A.40) family. Azg-like subfamily.</text>
</comment>
<evidence type="ECO:0000256" key="2">
    <source>
        <dbReference type="ARBA" id="ARBA00005697"/>
    </source>
</evidence>
<reference evidence="10 11" key="1">
    <citation type="submission" date="2020-08" db="EMBL/GenBank/DDBJ databases">
        <title>A Genomic Blueprint of the Chicken Gut Microbiome.</title>
        <authorList>
            <person name="Gilroy R."/>
            <person name="Ravi A."/>
            <person name="Getino M."/>
            <person name="Pursley I."/>
            <person name="Horton D.L."/>
            <person name="Alikhan N.-F."/>
            <person name="Baker D."/>
            <person name="Gharbi K."/>
            <person name="Hall N."/>
            <person name="Watson M."/>
            <person name="Adriaenssens E.M."/>
            <person name="Foster-Nyarko E."/>
            <person name="Jarju S."/>
            <person name="Secka A."/>
            <person name="Antonio M."/>
            <person name="Oren A."/>
            <person name="Chaudhuri R."/>
            <person name="La Ragione R.M."/>
            <person name="Hildebrand F."/>
            <person name="Pallen M.J."/>
        </authorList>
    </citation>
    <scope>NUCLEOTIDE SEQUENCE [LARGE SCALE GENOMIC DNA]</scope>
    <source>
        <strain evidence="10 11">Sa1YVA6</strain>
    </source>
</reference>
<feature type="transmembrane region" description="Helical" evidence="9">
    <location>
        <begin position="47"/>
        <end position="73"/>
    </location>
</feature>
<sequence length="433" mass="45806">MFQLKENGTTVKRELFAGLTTFLTMAYVIIVNPIILSGAGVPVDQVFMATIIAAVIGTGWMALCANYPIAVAPGMGLNAYFTYTVVLASNGEITYTTAFSAVFIAGILFIIISLTPFREMLIKAIPENLKLAITAGIGLFIAFIGLRMSEIVVADTSNLVKFGDITEPAPLLTFIGLFITVALMARKVNGAIFIGMIVTAVIAMFTGQLSIDKVVALPHLPEGLIVFNPITAIQEVIEYGLYGVIFSFILVTLFDTTGTLIGVSKQAGLLKDGKLPRARKALISDSLATTAGAMFGTSPSTAYLESGSGVAVGGRTGLTALTVAVLFIFASFFGPLVGSLSVVAAITSPALIIVGSLMISVVKHINWDEMEDAFPAFLVILSMPLTSSISTGIALGFISYPLIMLIKGRGRAVHPLVYIFAVLFVLQLAYLPH</sequence>
<dbReference type="PANTHER" id="PTHR43337:SF1">
    <property type="entry name" value="XANTHINE_URACIL PERMEASE C887.17-RELATED"/>
    <property type="match status" value="1"/>
</dbReference>
<evidence type="ECO:0000313" key="10">
    <source>
        <dbReference type="EMBL" id="MBD8033456.1"/>
    </source>
</evidence>
<evidence type="ECO:0000256" key="8">
    <source>
        <dbReference type="PIRNR" id="PIRNR005353"/>
    </source>
</evidence>
<dbReference type="PIRSF" id="PIRSF005353">
    <property type="entry name" value="PbuG"/>
    <property type="match status" value="1"/>
</dbReference>
<protein>
    <submittedName>
        <fullName evidence="10">NCS2 family permease</fullName>
    </submittedName>
</protein>
<dbReference type="InterPro" id="IPR045018">
    <property type="entry name" value="Azg-like"/>
</dbReference>
<keyword evidence="11" id="KW-1185">Reference proteome</keyword>
<feature type="transmembrane region" description="Helical" evidence="9">
    <location>
        <begin position="129"/>
        <end position="148"/>
    </location>
</feature>
<keyword evidence="7 8" id="KW-0472">Membrane</keyword>
<dbReference type="EMBL" id="JACSPW010000008">
    <property type="protein sequence ID" value="MBD8033456.1"/>
    <property type="molecule type" value="Genomic_DNA"/>
</dbReference>
<feature type="transmembrane region" description="Helical" evidence="9">
    <location>
        <begin position="192"/>
        <end position="211"/>
    </location>
</feature>
<feature type="transmembrane region" description="Helical" evidence="9">
    <location>
        <begin position="93"/>
        <end position="117"/>
    </location>
</feature>
<evidence type="ECO:0000256" key="3">
    <source>
        <dbReference type="ARBA" id="ARBA00022448"/>
    </source>
</evidence>
<evidence type="ECO:0000256" key="4">
    <source>
        <dbReference type="ARBA" id="ARBA00022475"/>
    </source>
</evidence>
<proteinExistence type="inferred from homology"/>
<evidence type="ECO:0000256" key="5">
    <source>
        <dbReference type="ARBA" id="ARBA00022692"/>
    </source>
</evidence>
<feature type="transmembrane region" description="Helical" evidence="9">
    <location>
        <begin position="168"/>
        <end position="185"/>
    </location>
</feature>
<feature type="transmembrane region" description="Helical" evidence="9">
    <location>
        <begin position="374"/>
        <end position="400"/>
    </location>
</feature>
<feature type="transmembrane region" description="Helical" evidence="9">
    <location>
        <begin position="340"/>
        <end position="362"/>
    </location>
</feature>
<dbReference type="Pfam" id="PF00860">
    <property type="entry name" value="Xan_ur_permease"/>
    <property type="match status" value="1"/>
</dbReference>
<dbReference type="RefSeq" id="WP_191704007.1">
    <property type="nucleotide sequence ID" value="NZ_JACSPW010000008.1"/>
</dbReference>
<keyword evidence="5 8" id="KW-0812">Transmembrane</keyword>
<feature type="transmembrane region" description="Helical" evidence="9">
    <location>
        <begin position="282"/>
        <end position="304"/>
    </location>
</feature>
<evidence type="ECO:0000256" key="1">
    <source>
        <dbReference type="ARBA" id="ARBA00004651"/>
    </source>
</evidence>
<feature type="transmembrane region" description="Helical" evidence="9">
    <location>
        <begin position="15"/>
        <end position="35"/>
    </location>
</feature>
<evidence type="ECO:0000313" key="11">
    <source>
        <dbReference type="Proteomes" id="UP000600565"/>
    </source>
</evidence>
<dbReference type="InterPro" id="IPR026033">
    <property type="entry name" value="Azg-like_bact_archaea"/>
</dbReference>
<comment type="caution">
    <text evidence="10">The sequence shown here is derived from an EMBL/GenBank/DDBJ whole genome shotgun (WGS) entry which is preliminary data.</text>
</comment>
<gene>
    <name evidence="10" type="ORF">H9632_10275</name>
</gene>
<evidence type="ECO:0000256" key="9">
    <source>
        <dbReference type="SAM" id="Phobius"/>
    </source>
</evidence>
<comment type="subcellular location">
    <subcellularLocation>
        <location evidence="1 8">Cell membrane</location>
        <topology evidence="1 8">Multi-pass membrane protein</topology>
    </subcellularLocation>
</comment>
<dbReference type="Proteomes" id="UP000600565">
    <property type="component" value="Unassembled WGS sequence"/>
</dbReference>
<feature type="transmembrane region" description="Helical" evidence="9">
    <location>
        <begin position="412"/>
        <end position="431"/>
    </location>
</feature>
<feature type="transmembrane region" description="Helical" evidence="9">
    <location>
        <begin position="316"/>
        <end position="333"/>
    </location>
</feature>
<keyword evidence="3 8" id="KW-0813">Transport</keyword>
<organism evidence="10 11">
    <name type="scientific">Solibacillus merdavium</name>
    <dbReference type="NCBI Taxonomy" id="2762218"/>
    <lineage>
        <taxon>Bacteria</taxon>
        <taxon>Bacillati</taxon>
        <taxon>Bacillota</taxon>
        <taxon>Bacilli</taxon>
        <taxon>Bacillales</taxon>
        <taxon>Caryophanaceae</taxon>
        <taxon>Solibacillus</taxon>
    </lineage>
</organism>
<evidence type="ECO:0000256" key="6">
    <source>
        <dbReference type="ARBA" id="ARBA00022989"/>
    </source>
</evidence>
<name>A0ABR8XND4_9BACL</name>
<dbReference type="InterPro" id="IPR006043">
    <property type="entry name" value="NCS2"/>
</dbReference>